<dbReference type="Proteomes" id="UP001163321">
    <property type="component" value="Chromosome 3"/>
</dbReference>
<sequence length="1422" mass="155538">MSLLSSPPPSPRAPPRPPSTNDDDDGLVFLPLASAPLELVCVALYLTLALVSACRALSLSALTRAKPATTFPRSTFQRLLVLFALTRAASFLTLGVARNLVNRAALCLFFSLVLFQTLQWIDIANPKLSRRSRRIWIAFLVANGLFYVTVLGLSVFHEAQVAKARATHTRLHRATLWTGVLPVLLIALGSFLSSLGLVYSTWTMRRRVGRVLKPARRRLDDRVSQKLTRALRFTAVIMSACSVLFLLRTLIYLQRPFSHQGCGELEDPDVCVVVGYVLPELVPAALFVVLMWEVEPTLEIPSRRSGGGKHPPPARVFTSSETTPLLKPSAPTAVAVPMAPRRPPYLVRTRRPSPLSLGLGTHVLLDRAKRQWDLVMRRHGRGAEPQDTSFSTWNDAVDDRPHASVGTDAAEPAPDERPQRTPSAWLSFQCFNLTLPSKSSVKSFVVLQLIQPETGAPLAELGRTEVSHSAAPCFHKLLAVEMRPASLLRASVYSVCNPQSLHDLNSQWLVGDPMLPVSCFMTDTGPAIGRACILPLYSPLSRTRSSGEIVVRCEADVTASTIDLFSNGLERITRPFMYIGVPTEATRGDDSVEGVVAAATSHRAQGKMLVEEELIESVYTWEVPYQLLQLILSDLLVKLDALKREIALEDGDDALSSTPSSQWSTPRGGVSQPIAIPSTPRALGAVHEHDGDAPRTSSLARGSSFRSVASSGTLETRVQPATSIGMLSEMIIHIQDDAMERKKRKWRLDLVNTMEQYISDVEDAILRYGATQHAGLTFKPSTMKADADLRFLALNLHQQLMTVGKAVPTSEHDVQAGDPASAARYARLVNSFVGTILSSPLPVARHHEQHVELDAMDLILSPDDEEMKKEGVASCSLGESPVEPVDALRRRVISFDSAETIVNQGTLGHDVMAVTLEQRKLAESIVAMGITEEEFLRLYGLDSTDDAAEGILETASSDMVYACSEDEMKLAGVPRSASLSEPEPAVANGARRASFEQHRMYGTTTVGAFAAHVYGFKSGGVRQMREELARLHAQLVKAAASSSDLTMDALERKYHALKWDVERRLEVAFCQAMSALVTCFQQTLYVHTHETYDSGAEPAVRACGIDYLEMLTRVGFLFSVESLLSTYGNELGMLGDTEAAVKELARVQLKLRPVKSPRAAAFRVSITAGPACIVIELPIILRRARDFLDQSMHRMPGQDARSGAIYLALGTPEERVRAKFLFQRPIAVVPVLFSQGVNEMQTVANTVGRDALQKDINAENVVALEAYVQAVAAWSVKKQVREGALRPLVAPPALARVHTSLQDLKTCIQQSGRSKRMAILTLSSSIARCVGGGRVTLCKSAKDRTSMSITLEEAKLLVRFHGLVPEDVEAFTNLLRTHGVRRENARKNIGKAQYCFSALQNYMLPPGYKCPPGTGGGSRAYS</sequence>
<dbReference type="EMBL" id="CM047582">
    <property type="protein sequence ID" value="KAI9914334.1"/>
    <property type="molecule type" value="Genomic_DNA"/>
</dbReference>
<name>A0ACC0W6F2_9STRA</name>
<keyword evidence="2" id="KW-1185">Reference proteome</keyword>
<protein>
    <submittedName>
        <fullName evidence="1">Uncharacterized protein</fullName>
    </submittedName>
</protein>
<reference evidence="1 2" key="1">
    <citation type="journal article" date="2022" name="bioRxiv">
        <title>The genome of the oomycete Peronosclerospora sorghi, a cosmopolitan pathogen of maize and sorghum, is inflated with dispersed pseudogenes.</title>
        <authorList>
            <person name="Fletcher K."/>
            <person name="Martin F."/>
            <person name="Isakeit T."/>
            <person name="Cavanaugh K."/>
            <person name="Magill C."/>
            <person name="Michelmore R."/>
        </authorList>
    </citation>
    <scope>NUCLEOTIDE SEQUENCE [LARGE SCALE GENOMIC DNA]</scope>
    <source>
        <strain evidence="1">P6</strain>
    </source>
</reference>
<gene>
    <name evidence="1" type="ORF">PsorP6_007356</name>
</gene>
<evidence type="ECO:0000313" key="1">
    <source>
        <dbReference type="EMBL" id="KAI9914334.1"/>
    </source>
</evidence>
<proteinExistence type="predicted"/>
<organism evidence="1 2">
    <name type="scientific">Peronosclerospora sorghi</name>
    <dbReference type="NCBI Taxonomy" id="230839"/>
    <lineage>
        <taxon>Eukaryota</taxon>
        <taxon>Sar</taxon>
        <taxon>Stramenopiles</taxon>
        <taxon>Oomycota</taxon>
        <taxon>Peronosporomycetes</taxon>
        <taxon>Peronosporales</taxon>
        <taxon>Peronosporaceae</taxon>
        <taxon>Peronosclerospora</taxon>
    </lineage>
</organism>
<comment type="caution">
    <text evidence="1">The sequence shown here is derived from an EMBL/GenBank/DDBJ whole genome shotgun (WGS) entry which is preliminary data.</text>
</comment>
<evidence type="ECO:0000313" key="2">
    <source>
        <dbReference type="Proteomes" id="UP001163321"/>
    </source>
</evidence>
<accession>A0ACC0W6F2</accession>